<dbReference type="Gene3D" id="2.120.10.30">
    <property type="entry name" value="TolB, C-terminal domain"/>
    <property type="match status" value="1"/>
</dbReference>
<keyword evidence="2" id="KW-0645">Protease</keyword>
<reference evidence="2" key="1">
    <citation type="journal article" date="2015" name="Genome Announc.">
        <title>Draft Genome Sequence of Anaerolineae Strain TC1, a Novel Isolate from a Methanogenic Wastewater Treatment System.</title>
        <authorList>
            <person name="Matsuura N."/>
            <person name="Tourlousse D.M."/>
            <person name="Sun L."/>
            <person name="Toyonaga M."/>
            <person name="Kuroda K."/>
            <person name="Ohashi A."/>
            <person name="Cruz R."/>
            <person name="Yamaguchi T."/>
            <person name="Sekiguchi Y."/>
        </authorList>
    </citation>
    <scope>NUCLEOTIDE SEQUENCE [LARGE SCALE GENOMIC DNA]</scope>
    <source>
        <strain evidence="2">TC1</strain>
    </source>
</reference>
<dbReference type="GO" id="GO:0008236">
    <property type="term" value="F:serine-type peptidase activity"/>
    <property type="evidence" value="ECO:0007669"/>
    <property type="project" value="InterPro"/>
</dbReference>
<dbReference type="SUPFAM" id="SSF82171">
    <property type="entry name" value="DPP6 N-terminal domain-like"/>
    <property type="match status" value="1"/>
</dbReference>
<protein>
    <submittedName>
        <fullName evidence="2">Dipeptidyl aminopeptidase</fullName>
    </submittedName>
</protein>
<dbReference type="InterPro" id="IPR029058">
    <property type="entry name" value="AB_hydrolase_fold"/>
</dbReference>
<dbReference type="EMBL" id="DF968179">
    <property type="protein sequence ID" value="GAP39161.1"/>
    <property type="molecule type" value="Genomic_DNA"/>
</dbReference>
<sequence>MKKIPFGLWQTPVDEEFVTHRGKISEIKWDTQNSIDTLVFSGSKDGKSFLNAWSLQNGLRELGGGYAVGGSVGYGGGDFDIRDGRILFAAGEKGLCMRNLGRSLIQELTNDRYATASPVISPNHRFIAYICSDGENDCIALLSLADKSWPVLWIKGSDFYMQPTWSSDGRYFSWVEWDHPHMAWQASRVMLAEIDPSDSRIITMRIVSGGEFLPASQPQFSPDSRLLSFIRSNGEWEDLVLVDLEDGSERIVIHGERFSLSNPAFSQGVHSYDWFGDNQRILYTKIYGPKNTLWIKDIKSGSEELLEIPDYTIFHTVSVSKTEGKIAAIASSPTTFPQVICMDHNQIFIVFRTNSDDLPLEYFSKPRELSWEAKNGTTIYGLYYPPLNPNFSWQGLPPAIVRPHSGPTGKAELALYPEIQYFTSRGFGWLEVNYRGSHGYGRSYLESLNGHWGEYDVEDTITGAAVLTKMGFADPQRIFLMGSSAGGYTVYNVLIRYPDSFRAGIVLYGVTNLYQTITDTHKLELHYTDSLVGTLPEAKEKFDEWSPAFHAEKISTPIAIFQGDRDCVVSSDQSREIIAKIRSRNIFRLYEGEGHGFRKPETIRDYLLTTAKFLMEFL</sequence>
<proteinExistence type="predicted"/>
<dbReference type="STRING" id="1678840.ATC1_1180"/>
<dbReference type="Pfam" id="PF00326">
    <property type="entry name" value="Peptidase_S9"/>
    <property type="match status" value="1"/>
</dbReference>
<dbReference type="RefSeq" id="WP_062276943.1">
    <property type="nucleotide sequence ID" value="NZ_DF968179.1"/>
</dbReference>
<dbReference type="Gene3D" id="3.40.50.1820">
    <property type="entry name" value="alpha/beta hydrolase"/>
    <property type="match status" value="1"/>
</dbReference>
<dbReference type="AlphaFoldDB" id="A0A0K8P968"/>
<feature type="domain" description="Peptidase S9 prolyl oligopeptidase catalytic" evidence="1">
    <location>
        <begin position="418"/>
        <end position="616"/>
    </location>
</feature>
<keyword evidence="2" id="KW-0378">Hydrolase</keyword>
<keyword evidence="3" id="KW-1185">Reference proteome</keyword>
<evidence type="ECO:0000259" key="1">
    <source>
        <dbReference type="Pfam" id="PF00326"/>
    </source>
</evidence>
<dbReference type="PANTHER" id="PTHR43056">
    <property type="entry name" value="PEPTIDASE S9 PROLYL OLIGOPEPTIDASE"/>
    <property type="match status" value="1"/>
</dbReference>
<dbReference type="SUPFAM" id="SSF53474">
    <property type="entry name" value="alpha/beta-Hydrolases"/>
    <property type="match status" value="1"/>
</dbReference>
<dbReference type="InterPro" id="IPR011042">
    <property type="entry name" value="6-blade_b-propeller_TolB-like"/>
</dbReference>
<dbReference type="GO" id="GO:0004177">
    <property type="term" value="F:aminopeptidase activity"/>
    <property type="evidence" value="ECO:0007669"/>
    <property type="project" value="UniProtKB-KW"/>
</dbReference>
<dbReference type="GO" id="GO:0006508">
    <property type="term" value="P:proteolysis"/>
    <property type="evidence" value="ECO:0007669"/>
    <property type="project" value="InterPro"/>
</dbReference>
<name>A0A0K8P968_9CHLR</name>
<keyword evidence="2" id="KW-0031">Aminopeptidase</keyword>
<evidence type="ECO:0000313" key="2">
    <source>
        <dbReference type="EMBL" id="GAP39161.1"/>
    </source>
</evidence>
<dbReference type="PANTHER" id="PTHR43056:SF5">
    <property type="entry name" value="PEPTIDASE S9 PROLYL OLIGOPEPTIDASE CATALYTIC DOMAIN-CONTAINING PROTEIN"/>
    <property type="match status" value="1"/>
</dbReference>
<dbReference type="InterPro" id="IPR050585">
    <property type="entry name" value="Xaa-Pro_dipeptidyl-ppase/CocE"/>
</dbReference>
<gene>
    <name evidence="2" type="ORF">ATC1_1180</name>
</gene>
<evidence type="ECO:0000313" key="3">
    <source>
        <dbReference type="Proteomes" id="UP000053370"/>
    </source>
</evidence>
<accession>A0A0K8P968</accession>
<dbReference type="InterPro" id="IPR001375">
    <property type="entry name" value="Peptidase_S9_cat"/>
</dbReference>
<dbReference type="Proteomes" id="UP000053370">
    <property type="component" value="Unassembled WGS sequence"/>
</dbReference>
<organism evidence="2">
    <name type="scientific">Flexilinea flocculi</name>
    <dbReference type="NCBI Taxonomy" id="1678840"/>
    <lineage>
        <taxon>Bacteria</taxon>
        <taxon>Bacillati</taxon>
        <taxon>Chloroflexota</taxon>
        <taxon>Anaerolineae</taxon>
        <taxon>Anaerolineales</taxon>
        <taxon>Anaerolineaceae</taxon>
        <taxon>Flexilinea</taxon>
    </lineage>
</organism>